<accession>A0A0K1P9E7</accession>
<reference evidence="3 4" key="1">
    <citation type="submission" date="2015-08" db="EMBL/GenBank/DDBJ databases">
        <authorList>
            <person name="Babu N.S."/>
            <person name="Beckwith C.J."/>
            <person name="Beseler K.G."/>
            <person name="Brison A."/>
            <person name="Carone J.V."/>
            <person name="Caskin T.P."/>
            <person name="Diamond M."/>
            <person name="Durham M.E."/>
            <person name="Foxe J.M."/>
            <person name="Go M."/>
            <person name="Henderson B.A."/>
            <person name="Jones I.B."/>
            <person name="McGettigan J.A."/>
            <person name="Micheletti S.J."/>
            <person name="Nasrallah M.E."/>
            <person name="Ortiz D."/>
            <person name="Piller C.R."/>
            <person name="Privatt S.R."/>
            <person name="Schneider S.L."/>
            <person name="Sharp S."/>
            <person name="Smith T.C."/>
            <person name="Stanton J.D."/>
            <person name="Ullery H.E."/>
            <person name="Wilson R.J."/>
            <person name="Serrano M.G."/>
            <person name="Buck G."/>
            <person name="Lee V."/>
            <person name="Wang Y."/>
            <person name="Carvalho R."/>
            <person name="Voegtly L."/>
            <person name="Shi R."/>
            <person name="Duckworth R."/>
            <person name="Johnson A."/>
            <person name="Loviza R."/>
            <person name="Walstead R."/>
            <person name="Shah Z."/>
            <person name="Kiflezghi M."/>
            <person name="Wade K."/>
            <person name="Ball S.L."/>
            <person name="Bradley K.W."/>
            <person name="Asai D.J."/>
            <person name="Bowman C.A."/>
            <person name="Russell D.A."/>
            <person name="Pope W.H."/>
            <person name="Jacobs-Sera D."/>
            <person name="Hendrix R.W."/>
            <person name="Hatfull G.F."/>
        </authorList>
    </citation>
    <scope>NUCLEOTIDE SEQUENCE [LARGE SCALE GENOMIC DNA]</scope>
    <source>
        <strain evidence="3 4">DSM 27710</strain>
    </source>
</reference>
<dbReference type="InterPro" id="IPR056174">
    <property type="entry name" value="SpoVR_N"/>
</dbReference>
<dbReference type="KEGG" id="vin:AKJ08_0550"/>
<dbReference type="EMBL" id="CP012332">
    <property type="protein sequence ID" value="AKU90163.1"/>
    <property type="molecule type" value="Genomic_DNA"/>
</dbReference>
<dbReference type="Pfam" id="PF24755">
    <property type="entry name" value="SpoVR_C"/>
    <property type="match status" value="1"/>
</dbReference>
<dbReference type="OrthoDB" id="9784270at2"/>
<protein>
    <submittedName>
        <fullName evidence="3">SpoVR-like protein</fullName>
    </submittedName>
</protein>
<dbReference type="InterPro" id="IPR057008">
    <property type="entry name" value="SpoVR-like_C"/>
</dbReference>
<sequence>MRRFSTRSLPPRLADLEQEIKGYAKEFGLDFYEVIFELLTYDEVNMVAAYGGYPNRYPHWRFGMEYEQLSKGYEYGLSKIYEMVINNDPTYAYLLESNPEVDQKLVMAHVYGHGDFFKNNFAFQHTNRKMMDEMANHATRVRRLIDRIGIDKVEDFIDRCLSIENLIDYHSPYIKREPSSQEGSEETPVRGLRNDREYMGEYINPRSYIDDLQRKAAEDRDRKKRFPERPQRDVLLFLLDHAPLEPWEQDILAIVREEAYYFAPQGMTKIMNEGWASYWHSTIMTTRALKDSEIIDYADHHSGTVSMRPGTLNPYKIGIELFRDIEERWNTGRFGRDWEACDSLAERQTWDKQLGLGRQKIFEVRKHYTDVTFIDEFLTPEFCIDQKLFVFDYNDKRQTWEIASRQFKAVKEKLLHQLTNFGQPIIEVVDANFENRSELLLVHRHDGIDLKLDDARHTLQNLQSLWRRPANLYTRFDGKSVILRFDGQDHSDRKAEL</sequence>
<dbReference type="AlphaFoldDB" id="A0A0K1P9E7"/>
<dbReference type="PANTHER" id="PTHR30029:SF2">
    <property type="entry name" value="STAGE V SPORULATION PROTEIN R"/>
    <property type="match status" value="1"/>
</dbReference>
<proteinExistence type="predicted"/>
<dbReference type="Proteomes" id="UP000055590">
    <property type="component" value="Chromosome"/>
</dbReference>
<dbReference type="RefSeq" id="WP_050724650.1">
    <property type="nucleotide sequence ID" value="NZ_CP012332.1"/>
</dbReference>
<dbReference type="InterPro" id="IPR007390">
    <property type="entry name" value="Spore_V_R"/>
</dbReference>
<dbReference type="Pfam" id="PF04293">
    <property type="entry name" value="SpoVR"/>
    <property type="match status" value="1"/>
</dbReference>
<evidence type="ECO:0000259" key="2">
    <source>
        <dbReference type="Pfam" id="PF24755"/>
    </source>
</evidence>
<feature type="domain" description="SpoVR protein-like N-terminal" evidence="1">
    <location>
        <begin position="12"/>
        <end position="422"/>
    </location>
</feature>
<keyword evidence="4" id="KW-1185">Reference proteome</keyword>
<feature type="domain" description="SpoVR-like C-terminal" evidence="2">
    <location>
        <begin position="424"/>
        <end position="473"/>
    </location>
</feature>
<dbReference type="PATRIC" id="fig|1391653.3.peg.567"/>
<organism evidence="3 4">
    <name type="scientific">Vulgatibacter incomptus</name>
    <dbReference type="NCBI Taxonomy" id="1391653"/>
    <lineage>
        <taxon>Bacteria</taxon>
        <taxon>Pseudomonadati</taxon>
        <taxon>Myxococcota</taxon>
        <taxon>Myxococcia</taxon>
        <taxon>Myxococcales</taxon>
        <taxon>Cystobacterineae</taxon>
        <taxon>Vulgatibacteraceae</taxon>
        <taxon>Vulgatibacter</taxon>
    </lineage>
</organism>
<dbReference type="STRING" id="1391653.AKJ08_0550"/>
<name>A0A0K1P9E7_9BACT</name>
<dbReference type="PANTHER" id="PTHR30029">
    <property type="entry name" value="STAGE V SPORULATION PROTEIN R"/>
    <property type="match status" value="1"/>
</dbReference>
<evidence type="ECO:0000313" key="4">
    <source>
        <dbReference type="Proteomes" id="UP000055590"/>
    </source>
</evidence>
<gene>
    <name evidence="3" type="ORF">AKJ08_0550</name>
</gene>
<evidence type="ECO:0000313" key="3">
    <source>
        <dbReference type="EMBL" id="AKU90163.1"/>
    </source>
</evidence>
<evidence type="ECO:0000259" key="1">
    <source>
        <dbReference type="Pfam" id="PF04293"/>
    </source>
</evidence>